<name>A0ACC0AAM7_CATRO</name>
<reference evidence="2" key="1">
    <citation type="journal article" date="2023" name="Nat. Plants">
        <title>Single-cell RNA sequencing provides a high-resolution roadmap for understanding the multicellular compartmentation of specialized metabolism.</title>
        <authorList>
            <person name="Sun S."/>
            <person name="Shen X."/>
            <person name="Li Y."/>
            <person name="Li Y."/>
            <person name="Wang S."/>
            <person name="Li R."/>
            <person name="Zhang H."/>
            <person name="Shen G."/>
            <person name="Guo B."/>
            <person name="Wei J."/>
            <person name="Xu J."/>
            <person name="St-Pierre B."/>
            <person name="Chen S."/>
            <person name="Sun C."/>
        </authorList>
    </citation>
    <scope>NUCLEOTIDE SEQUENCE [LARGE SCALE GENOMIC DNA]</scope>
</reference>
<evidence type="ECO:0000313" key="1">
    <source>
        <dbReference type="EMBL" id="KAI5657335.1"/>
    </source>
</evidence>
<sequence>MESSRPCKSCGERNLIQDDQTGDSVCYSCGVVQDFDNFQAHIGGLTGPAGTYVRVGTAGTGTVYSYKETKVYQAQKLIEDLIFKLGLSDARSTEVKAMVERVTEGEYGQGRWFTVFVGACAYVVMRRDNKMLPIVEVADLVGCDSSELGRMVNRVVNFLDLKMPEVDIVNLFKRSIKTCPSFDGISEYVIERMLKQGVFLVQCSMKWFLTTGRRPVPIVAAVLVFVAELNQLEVKIENVAKELHAAVHTCKKRYKEFLEILVKVAQVLPWGKDVTVKNILKNAPFVVQYMELKSMSKCSNKGRIKPVGIDVEDVIGDCLSKEISYAFNTNDTEKESQYFKGENSQMVGVEGPSDLQISYECLAMMYSKFLDEVSLKNSAAESGELNKRIRRRGYDLHACREWWTGKSGLSKELLLKQILEEDVGLDVNPPSFDKGQLTYERRRKKINAAKLRIQRIMHPSESGSANSDGIGLSESVNAGRKRRKMQVEIDWEDFIIETLLLHQVREDEIEKGHYNVLLELHVFDYWDSK</sequence>
<evidence type="ECO:0000313" key="2">
    <source>
        <dbReference type="Proteomes" id="UP001060085"/>
    </source>
</evidence>
<organism evidence="1 2">
    <name type="scientific">Catharanthus roseus</name>
    <name type="common">Madagascar periwinkle</name>
    <name type="synonym">Vinca rosea</name>
    <dbReference type="NCBI Taxonomy" id="4058"/>
    <lineage>
        <taxon>Eukaryota</taxon>
        <taxon>Viridiplantae</taxon>
        <taxon>Streptophyta</taxon>
        <taxon>Embryophyta</taxon>
        <taxon>Tracheophyta</taxon>
        <taxon>Spermatophyta</taxon>
        <taxon>Magnoliopsida</taxon>
        <taxon>eudicotyledons</taxon>
        <taxon>Gunneridae</taxon>
        <taxon>Pentapetalae</taxon>
        <taxon>asterids</taxon>
        <taxon>lamiids</taxon>
        <taxon>Gentianales</taxon>
        <taxon>Apocynaceae</taxon>
        <taxon>Rauvolfioideae</taxon>
        <taxon>Vinceae</taxon>
        <taxon>Catharanthinae</taxon>
        <taxon>Catharanthus</taxon>
    </lineage>
</organism>
<dbReference type="EMBL" id="CM044706">
    <property type="protein sequence ID" value="KAI5657335.1"/>
    <property type="molecule type" value="Genomic_DNA"/>
</dbReference>
<gene>
    <name evidence="1" type="ORF">M9H77_26128</name>
</gene>
<accession>A0ACC0AAM7</accession>
<protein>
    <submittedName>
        <fullName evidence="1">Uncharacterized protein</fullName>
    </submittedName>
</protein>
<keyword evidence="2" id="KW-1185">Reference proteome</keyword>
<dbReference type="Proteomes" id="UP001060085">
    <property type="component" value="Linkage Group LG06"/>
</dbReference>
<proteinExistence type="predicted"/>
<comment type="caution">
    <text evidence="1">The sequence shown here is derived from an EMBL/GenBank/DDBJ whole genome shotgun (WGS) entry which is preliminary data.</text>
</comment>